<name>A0AB34JT23_PRYPA</name>
<comment type="caution">
    <text evidence="3">The sequence shown here is derived from an EMBL/GenBank/DDBJ whole genome shotgun (WGS) entry which is preliminary data.</text>
</comment>
<dbReference type="AlphaFoldDB" id="A0AB34JT23"/>
<evidence type="ECO:0000313" key="4">
    <source>
        <dbReference type="Proteomes" id="UP001515480"/>
    </source>
</evidence>
<evidence type="ECO:0000256" key="2">
    <source>
        <dbReference type="SAM" id="SignalP"/>
    </source>
</evidence>
<proteinExistence type="predicted"/>
<feature type="transmembrane region" description="Helical" evidence="1">
    <location>
        <begin position="119"/>
        <end position="138"/>
    </location>
</feature>
<gene>
    <name evidence="3" type="ORF">AB1Y20_019876</name>
</gene>
<protein>
    <recommendedName>
        <fullName evidence="5">EF-hand domain-containing protein</fullName>
    </recommendedName>
</protein>
<organism evidence="3 4">
    <name type="scientific">Prymnesium parvum</name>
    <name type="common">Toxic golden alga</name>
    <dbReference type="NCBI Taxonomy" id="97485"/>
    <lineage>
        <taxon>Eukaryota</taxon>
        <taxon>Haptista</taxon>
        <taxon>Haptophyta</taxon>
        <taxon>Prymnesiophyceae</taxon>
        <taxon>Prymnesiales</taxon>
        <taxon>Prymnesiaceae</taxon>
        <taxon>Prymnesium</taxon>
    </lineage>
</organism>
<feature type="transmembrane region" description="Helical" evidence="1">
    <location>
        <begin position="89"/>
        <end position="112"/>
    </location>
</feature>
<keyword evidence="1" id="KW-1133">Transmembrane helix</keyword>
<dbReference type="Proteomes" id="UP001515480">
    <property type="component" value="Unassembled WGS sequence"/>
</dbReference>
<sequence length="248" mass="27276">MRRRAAWLLVLAAHCARAGAWPRKADRPADPPPPPRPAALELLPLLEEEADAAERTIVGRVGRALFESLNSPRCRFVYRLLGLSLEEHAAVFAVRTFCNLAYCLVVLCGFLLFDQHKMIAITLITLPVGPTIVLGLVAALVGTLVAFAFFPITSVAAMLCWFVITSRACQSLGLYLGLDKDEDGDVDLLDLLAEIARTRVGTKLGLSHLHAWLNKPTDPLKLIEQKLESLERKLEFIRQSNASVRSGT</sequence>
<dbReference type="EMBL" id="JBGBPQ010000004">
    <property type="protein sequence ID" value="KAL1525000.1"/>
    <property type="molecule type" value="Genomic_DNA"/>
</dbReference>
<keyword evidence="2" id="KW-0732">Signal</keyword>
<feature type="transmembrane region" description="Helical" evidence="1">
    <location>
        <begin position="144"/>
        <end position="164"/>
    </location>
</feature>
<feature type="chain" id="PRO_5044227836" description="EF-hand domain-containing protein" evidence="2">
    <location>
        <begin position="21"/>
        <end position="248"/>
    </location>
</feature>
<feature type="signal peptide" evidence="2">
    <location>
        <begin position="1"/>
        <end position="20"/>
    </location>
</feature>
<evidence type="ECO:0000256" key="1">
    <source>
        <dbReference type="SAM" id="Phobius"/>
    </source>
</evidence>
<accession>A0AB34JT23</accession>
<keyword evidence="1" id="KW-0812">Transmembrane</keyword>
<keyword evidence="4" id="KW-1185">Reference proteome</keyword>
<evidence type="ECO:0008006" key="5">
    <source>
        <dbReference type="Google" id="ProtNLM"/>
    </source>
</evidence>
<evidence type="ECO:0000313" key="3">
    <source>
        <dbReference type="EMBL" id="KAL1525000.1"/>
    </source>
</evidence>
<keyword evidence="1" id="KW-0472">Membrane</keyword>
<reference evidence="3 4" key="1">
    <citation type="journal article" date="2024" name="Science">
        <title>Giant polyketide synthase enzymes in the biosynthesis of giant marine polyether toxins.</title>
        <authorList>
            <person name="Fallon T.R."/>
            <person name="Shende V.V."/>
            <person name="Wierzbicki I.H."/>
            <person name="Pendleton A.L."/>
            <person name="Watervoot N.F."/>
            <person name="Auber R.P."/>
            <person name="Gonzalez D.J."/>
            <person name="Wisecaver J.H."/>
            <person name="Moore B.S."/>
        </authorList>
    </citation>
    <scope>NUCLEOTIDE SEQUENCE [LARGE SCALE GENOMIC DNA]</scope>
    <source>
        <strain evidence="3 4">12B1</strain>
    </source>
</reference>